<protein>
    <submittedName>
        <fullName evidence="1">Uncharacterized protein</fullName>
    </submittedName>
</protein>
<dbReference type="EMBL" id="UINC01204546">
    <property type="protein sequence ID" value="SVE25319.1"/>
    <property type="molecule type" value="Genomic_DNA"/>
</dbReference>
<evidence type="ECO:0000313" key="1">
    <source>
        <dbReference type="EMBL" id="SVE25319.1"/>
    </source>
</evidence>
<proteinExistence type="predicted"/>
<accession>A0A383BZR7</accession>
<sequence>FLDDKLPKEGYVKQEQVLWSQVATTKFGRFYRKEV</sequence>
<gene>
    <name evidence="1" type="ORF">METZ01_LOCUS478173</name>
</gene>
<reference evidence="1" key="1">
    <citation type="submission" date="2018-05" db="EMBL/GenBank/DDBJ databases">
        <authorList>
            <person name="Lanie J.A."/>
            <person name="Ng W.-L."/>
            <person name="Kazmierczak K.M."/>
            <person name="Andrzejewski T.M."/>
            <person name="Davidsen T.M."/>
            <person name="Wayne K.J."/>
            <person name="Tettelin H."/>
            <person name="Glass J.I."/>
            <person name="Rusch D."/>
            <person name="Podicherti R."/>
            <person name="Tsui H.-C.T."/>
            <person name="Winkler M.E."/>
        </authorList>
    </citation>
    <scope>NUCLEOTIDE SEQUENCE</scope>
</reference>
<organism evidence="1">
    <name type="scientific">marine metagenome</name>
    <dbReference type="NCBI Taxonomy" id="408172"/>
    <lineage>
        <taxon>unclassified sequences</taxon>
        <taxon>metagenomes</taxon>
        <taxon>ecological metagenomes</taxon>
    </lineage>
</organism>
<dbReference type="AlphaFoldDB" id="A0A383BZR7"/>
<name>A0A383BZR7_9ZZZZ</name>
<feature type="non-terminal residue" evidence="1">
    <location>
        <position position="1"/>
    </location>
</feature>